<evidence type="ECO:0000313" key="4">
    <source>
        <dbReference type="Proteomes" id="UP001335183"/>
    </source>
</evidence>
<accession>A0ABZ2D4U0</accession>
<protein>
    <submittedName>
        <fullName evidence="3">TrbC/VirB2 family protein</fullName>
    </submittedName>
</protein>
<dbReference type="EMBL" id="CP144918">
    <property type="protein sequence ID" value="WWA46772.1"/>
    <property type="molecule type" value="Genomic_DNA"/>
</dbReference>
<evidence type="ECO:0000313" key="3">
    <source>
        <dbReference type="EMBL" id="WWA46772.1"/>
    </source>
</evidence>
<keyword evidence="2" id="KW-1133">Transmembrane helix</keyword>
<dbReference type="InterPro" id="IPR007039">
    <property type="entry name" value="TrbC/VirB2"/>
</dbReference>
<feature type="transmembrane region" description="Helical" evidence="2">
    <location>
        <begin position="53"/>
        <end position="73"/>
    </location>
</feature>
<reference evidence="3 4" key="1">
    <citation type="submission" date="2024-02" db="EMBL/GenBank/DDBJ databases">
        <title>The whole genome sequence of five bacterial samples isolated from Abu Dhabi Sabkha-shore region.</title>
        <authorList>
            <person name="Sudalaimuthuasari N."/>
            <person name="Sarfraz B."/>
            <person name="Tuyisabe J.D."/>
            <person name="Mugisha Ntwali L.D.M."/>
            <person name="Ali A.I.A.A."/>
            <person name="Almansoori S.Z.A."/>
            <person name="Alajami H.S.A."/>
            <person name="Almeqbaali A.A.S."/>
            <person name="Kundu B."/>
            <person name="Saeed E.E."/>
            <person name="Sukumarinath V."/>
            <person name="Mishra A.K."/>
            <person name="Hazzouri K.M."/>
            <person name="Almaskari R."/>
            <person name="Sharma A.K."/>
            <person name="Amiri K.M.A."/>
        </authorList>
    </citation>
    <scope>NUCLEOTIDE SEQUENCE [LARGE SCALE GENOMIC DNA]</scope>
    <source>
        <strain evidence="4">kcgeb_sd</strain>
    </source>
</reference>
<keyword evidence="2" id="KW-0812">Transmembrane</keyword>
<proteinExistence type="predicted"/>
<evidence type="ECO:0000256" key="2">
    <source>
        <dbReference type="SAM" id="Phobius"/>
    </source>
</evidence>
<organism evidence="3 4">
    <name type="scientific">Pelagerythrobacter marensis</name>
    <dbReference type="NCBI Taxonomy" id="543877"/>
    <lineage>
        <taxon>Bacteria</taxon>
        <taxon>Pseudomonadati</taxon>
        <taxon>Pseudomonadota</taxon>
        <taxon>Alphaproteobacteria</taxon>
        <taxon>Sphingomonadales</taxon>
        <taxon>Erythrobacteraceae</taxon>
        <taxon>Pelagerythrobacter</taxon>
    </lineage>
</organism>
<keyword evidence="4" id="KW-1185">Reference proteome</keyword>
<dbReference type="Proteomes" id="UP001335183">
    <property type="component" value="Chromosome"/>
</dbReference>
<name>A0ABZ2D4U0_9SPHN</name>
<dbReference type="Pfam" id="PF04956">
    <property type="entry name" value="TrbC"/>
    <property type="match status" value="1"/>
</dbReference>
<dbReference type="RefSeq" id="WP_338445668.1">
    <property type="nucleotide sequence ID" value="NZ_CP144918.1"/>
</dbReference>
<sequence>MTIFERTSASPLGEAVGWLTATLLGSVATILCVLAIAFVGLMMLSGRLPIRRGFQVVIGCFLLLGAPLVALTFTDVWRQPIPSQEPVMIAEPADPRGNLPPADYDPYAGASLRRD</sequence>
<feature type="transmembrane region" description="Helical" evidence="2">
    <location>
        <begin position="15"/>
        <end position="41"/>
    </location>
</feature>
<gene>
    <name evidence="3" type="ORF">V5F89_10885</name>
</gene>
<feature type="region of interest" description="Disordered" evidence="1">
    <location>
        <begin position="89"/>
        <end position="115"/>
    </location>
</feature>
<evidence type="ECO:0000256" key="1">
    <source>
        <dbReference type="SAM" id="MobiDB-lite"/>
    </source>
</evidence>
<keyword evidence="2" id="KW-0472">Membrane</keyword>